<name>J7R6W9_HUIN7</name>
<dbReference type="GO" id="GO:0016192">
    <property type="term" value="P:vesicle-mediated transport"/>
    <property type="evidence" value="ECO:0007669"/>
    <property type="project" value="InterPro"/>
</dbReference>
<keyword evidence="1" id="KW-0812">Transmembrane</keyword>
<dbReference type="GeneID" id="34526300"/>
<dbReference type="GO" id="GO:0005794">
    <property type="term" value="C:Golgi apparatus"/>
    <property type="evidence" value="ECO:0007669"/>
    <property type="project" value="InterPro"/>
</dbReference>
<dbReference type="KEGG" id="kng:KNAG_0E03430"/>
<proteinExistence type="predicted"/>
<keyword evidence="1" id="KW-1133">Transmembrane helix</keyword>
<accession>J7R6W9</accession>
<feature type="transmembrane region" description="Helical" evidence="1">
    <location>
        <begin position="210"/>
        <end position="230"/>
    </location>
</feature>
<sequence>MAGNTRYTKIDDGLDGVDDFLDEPNPFEEVDVQGPDANKTVPDFVPTDHVDMLPPAYDATIQLESDTHANDTNNARDLPAGFLNYYSRYFQMSAETLRRRVLSTLKFNGSIFANEDNADISEREELYGAVWITTSVILIKFLFPSLIDMFFRQLILGENVGKEDSGSTLYGKLITSVWLFAIYTFCFPLVVGQAIKNRPAEAINQKMNNWVNLISCYGYNNLIWLVVFPVCDVLTQFKNLKLISLVQWAIVALGWVKSALFFSAHLKVGETTQALTSTGPLLVLVGGHAIFCILVLVLLK</sequence>
<gene>
    <name evidence="2" type="primary">KNAG0E03430</name>
    <name evidence="2" type="ordered locus">KNAG_0E03430</name>
</gene>
<dbReference type="OMA" id="CITITIG"/>
<evidence type="ECO:0000313" key="2">
    <source>
        <dbReference type="EMBL" id="CCK70600.1"/>
    </source>
</evidence>
<dbReference type="STRING" id="1071383.J7R6W9"/>
<feature type="transmembrane region" description="Helical" evidence="1">
    <location>
        <begin position="242"/>
        <end position="261"/>
    </location>
</feature>
<evidence type="ECO:0000313" key="3">
    <source>
        <dbReference type="Proteomes" id="UP000006310"/>
    </source>
</evidence>
<evidence type="ECO:0000256" key="1">
    <source>
        <dbReference type="SAM" id="Phobius"/>
    </source>
</evidence>
<dbReference type="AlphaFoldDB" id="J7R6W9"/>
<dbReference type="RefSeq" id="XP_022464846.1">
    <property type="nucleotide sequence ID" value="XM_022608339.1"/>
</dbReference>
<protein>
    <recommendedName>
        <fullName evidence="4">Protein YIP</fullName>
    </recommendedName>
</protein>
<dbReference type="PANTHER" id="PTHR12822:SF2">
    <property type="entry name" value="PROTEIN YIPF"/>
    <property type="match status" value="1"/>
</dbReference>
<dbReference type="EMBL" id="HE978318">
    <property type="protein sequence ID" value="CCK70600.1"/>
    <property type="molecule type" value="Genomic_DNA"/>
</dbReference>
<organism evidence="2 3">
    <name type="scientific">Huiozyma naganishii (strain ATCC MYA-139 / BCRC 22969 / CBS 8797 / KCTC 17520 / NBRC 10181 / NCYC 3082 / Yp74L-3)</name>
    <name type="common">Yeast</name>
    <name type="synonym">Kazachstania naganishii</name>
    <dbReference type="NCBI Taxonomy" id="1071383"/>
    <lineage>
        <taxon>Eukaryota</taxon>
        <taxon>Fungi</taxon>
        <taxon>Dikarya</taxon>
        <taxon>Ascomycota</taxon>
        <taxon>Saccharomycotina</taxon>
        <taxon>Saccharomycetes</taxon>
        <taxon>Saccharomycetales</taxon>
        <taxon>Saccharomycetaceae</taxon>
        <taxon>Huiozyma</taxon>
    </lineage>
</organism>
<dbReference type="HOGENOM" id="CLU_061845_0_0_1"/>
<feature type="transmembrane region" description="Helical" evidence="1">
    <location>
        <begin position="281"/>
        <end position="299"/>
    </location>
</feature>
<dbReference type="Proteomes" id="UP000006310">
    <property type="component" value="Chromosome 5"/>
</dbReference>
<feature type="transmembrane region" description="Helical" evidence="1">
    <location>
        <begin position="126"/>
        <end position="147"/>
    </location>
</feature>
<feature type="transmembrane region" description="Helical" evidence="1">
    <location>
        <begin position="168"/>
        <end position="190"/>
    </location>
</feature>
<evidence type="ECO:0008006" key="4">
    <source>
        <dbReference type="Google" id="ProtNLM"/>
    </source>
</evidence>
<keyword evidence="1" id="KW-0472">Membrane</keyword>
<dbReference type="PANTHER" id="PTHR12822">
    <property type="entry name" value="PROTEIN YIPF"/>
    <property type="match status" value="1"/>
</dbReference>
<dbReference type="OrthoDB" id="10256463at2759"/>
<reference evidence="3" key="2">
    <citation type="submission" date="2012-08" db="EMBL/GenBank/DDBJ databases">
        <title>Genome sequence of Kazachstania naganishii.</title>
        <authorList>
            <person name="Gordon J.L."/>
            <person name="Armisen D."/>
            <person name="Proux-Wera E."/>
            <person name="OhEigeartaigh S.S."/>
            <person name="Byrne K.P."/>
            <person name="Wolfe K.H."/>
        </authorList>
    </citation>
    <scope>NUCLEOTIDE SEQUENCE [LARGE SCALE GENOMIC DNA]</scope>
    <source>
        <strain evidence="3">ATCC MYA-139 / BCRC 22969 / CBS 8797 / CCRC 22969 / KCTC 17520 / NBRC 10181 / NCYC 3082</strain>
    </source>
</reference>
<dbReference type="GO" id="GO:0031267">
    <property type="term" value="F:small GTPase binding"/>
    <property type="evidence" value="ECO:0007669"/>
    <property type="project" value="InterPro"/>
</dbReference>
<dbReference type="eggNOG" id="KOG3114">
    <property type="taxonomic scope" value="Eukaryota"/>
</dbReference>
<dbReference type="InterPro" id="IPR039765">
    <property type="entry name" value="Yip5/YIPF1/YIPF2"/>
</dbReference>
<reference evidence="2 3" key="1">
    <citation type="journal article" date="2011" name="Proc. Natl. Acad. Sci. U.S.A.">
        <title>Evolutionary erosion of yeast sex chromosomes by mating-type switching accidents.</title>
        <authorList>
            <person name="Gordon J.L."/>
            <person name="Armisen D."/>
            <person name="Proux-Wera E."/>
            <person name="Oheigeartaigh S.S."/>
            <person name="Byrne K.P."/>
            <person name="Wolfe K.H."/>
        </authorList>
    </citation>
    <scope>NUCLEOTIDE SEQUENCE [LARGE SCALE GENOMIC DNA]</scope>
    <source>
        <strain evidence="3">ATCC MYA-139 / BCRC 22969 / CBS 8797 / CCRC 22969 / KCTC 17520 / NBRC 10181 / NCYC 3082</strain>
    </source>
</reference>
<keyword evidence="3" id="KW-1185">Reference proteome</keyword>